<dbReference type="STRING" id="1469948.GCA_000732725_00405"/>
<keyword evidence="1" id="KW-0812">Transmembrane</keyword>
<gene>
    <name evidence="2" type="ORF">EDD76_102369</name>
</gene>
<organism evidence="2 3">
    <name type="scientific">Kineothrix alysoides</name>
    <dbReference type="NCBI Taxonomy" id="1469948"/>
    <lineage>
        <taxon>Bacteria</taxon>
        <taxon>Bacillati</taxon>
        <taxon>Bacillota</taxon>
        <taxon>Clostridia</taxon>
        <taxon>Lachnospirales</taxon>
        <taxon>Lachnospiraceae</taxon>
        <taxon>Kineothrix</taxon>
    </lineage>
</organism>
<evidence type="ECO:0000313" key="2">
    <source>
        <dbReference type="EMBL" id="TCL60669.1"/>
    </source>
</evidence>
<evidence type="ECO:0000256" key="1">
    <source>
        <dbReference type="SAM" id="Phobius"/>
    </source>
</evidence>
<evidence type="ECO:0000313" key="3">
    <source>
        <dbReference type="Proteomes" id="UP000295718"/>
    </source>
</evidence>
<dbReference type="InterPro" id="IPR010380">
    <property type="entry name" value="DUF975"/>
</dbReference>
<sequence>MWSRSELKGRAKWVLKQCYWKAVLVSLILAVITGELFGNSGSNREISKTINENGGMPYLAFIITTIVAILMVLVVIGIVIDIFFFGPLEVNIRRFFIISRVEPADLNELGFSFKNSYMNVVKIQFLRGLFNFLWYLLLIVPGIIKFYEYRMIPYILAENPEMDSQEVFRLSRDMMNGEKWNTFVLDLSFIGWRILGALTCGLLLVFYVCPYQNLTNVELYDVLKNKLFGSANAE</sequence>
<dbReference type="OrthoDB" id="9784844at2"/>
<reference evidence="2 3" key="1">
    <citation type="submission" date="2019-03" db="EMBL/GenBank/DDBJ databases">
        <title>Genomic Encyclopedia of Type Strains, Phase IV (KMG-IV): sequencing the most valuable type-strain genomes for metagenomic binning, comparative biology and taxonomic classification.</title>
        <authorList>
            <person name="Goeker M."/>
        </authorList>
    </citation>
    <scope>NUCLEOTIDE SEQUENCE [LARGE SCALE GENOMIC DNA]</scope>
    <source>
        <strain evidence="2 3">DSM 100556</strain>
    </source>
</reference>
<keyword evidence="1" id="KW-1133">Transmembrane helix</keyword>
<dbReference type="EMBL" id="SLUO01000002">
    <property type="protein sequence ID" value="TCL60669.1"/>
    <property type="molecule type" value="Genomic_DNA"/>
</dbReference>
<feature type="transmembrane region" description="Helical" evidence="1">
    <location>
        <begin position="20"/>
        <end position="38"/>
    </location>
</feature>
<dbReference type="PANTHER" id="PTHR40076:SF1">
    <property type="entry name" value="MEMBRANE PROTEIN"/>
    <property type="match status" value="1"/>
</dbReference>
<keyword evidence="3" id="KW-1185">Reference proteome</keyword>
<dbReference type="PANTHER" id="PTHR40076">
    <property type="entry name" value="MEMBRANE PROTEIN-RELATED"/>
    <property type="match status" value="1"/>
</dbReference>
<keyword evidence="1" id="KW-0472">Membrane</keyword>
<dbReference type="AlphaFoldDB" id="A0A4R1R597"/>
<feature type="transmembrane region" description="Helical" evidence="1">
    <location>
        <begin position="58"/>
        <end position="85"/>
    </location>
</feature>
<proteinExistence type="predicted"/>
<feature type="transmembrane region" description="Helical" evidence="1">
    <location>
        <begin position="125"/>
        <end position="144"/>
    </location>
</feature>
<dbReference type="RefSeq" id="WP_031389179.1">
    <property type="nucleotide sequence ID" value="NZ_JPNB01000001.1"/>
</dbReference>
<dbReference type="Pfam" id="PF06161">
    <property type="entry name" value="DUF975"/>
    <property type="match status" value="1"/>
</dbReference>
<protein>
    <submittedName>
        <fullName evidence="2">Putative membrane protein</fullName>
    </submittedName>
</protein>
<comment type="caution">
    <text evidence="2">The sequence shown here is derived from an EMBL/GenBank/DDBJ whole genome shotgun (WGS) entry which is preliminary data.</text>
</comment>
<accession>A0A4R1R597</accession>
<dbReference type="Proteomes" id="UP000295718">
    <property type="component" value="Unassembled WGS sequence"/>
</dbReference>
<name>A0A4R1R597_9FIRM</name>
<feature type="transmembrane region" description="Helical" evidence="1">
    <location>
        <begin position="190"/>
        <end position="209"/>
    </location>
</feature>